<proteinExistence type="inferred from homology"/>
<feature type="domain" description="ABC transporter" evidence="6">
    <location>
        <begin position="2"/>
        <end position="229"/>
    </location>
</feature>
<dbReference type="InterPro" id="IPR027417">
    <property type="entry name" value="P-loop_NTPase"/>
</dbReference>
<keyword evidence="3" id="KW-0547">Nucleotide-binding</keyword>
<dbReference type="PROSITE" id="PS50893">
    <property type="entry name" value="ABC_TRANSPORTER_2"/>
    <property type="match status" value="1"/>
</dbReference>
<dbReference type="Proteomes" id="UP000589984">
    <property type="component" value="Unassembled WGS sequence"/>
</dbReference>
<accession>A0A7Y6RDV4</accession>
<dbReference type="CDD" id="cd03224">
    <property type="entry name" value="ABC_TM1139_LivF_branched"/>
    <property type="match status" value="1"/>
</dbReference>
<protein>
    <submittedName>
        <fullName evidence="7">Urea ABC transporter ATP-binding subunit UrtE</fullName>
    </submittedName>
</protein>
<evidence type="ECO:0000256" key="1">
    <source>
        <dbReference type="ARBA" id="ARBA00005417"/>
    </source>
</evidence>
<dbReference type="InterPro" id="IPR052156">
    <property type="entry name" value="BCAA_Transport_ATP-bd_LivF"/>
</dbReference>
<evidence type="ECO:0000256" key="3">
    <source>
        <dbReference type="ARBA" id="ARBA00022741"/>
    </source>
</evidence>
<dbReference type="EMBL" id="JABWCV010000013">
    <property type="protein sequence ID" value="NVF15082.1"/>
    <property type="molecule type" value="Genomic_DNA"/>
</dbReference>
<comment type="similarity">
    <text evidence="1">Belongs to the ABC transporter superfamily.</text>
</comment>
<dbReference type="GO" id="GO:0015807">
    <property type="term" value="P:L-amino acid transport"/>
    <property type="evidence" value="ECO:0007669"/>
    <property type="project" value="TreeGrafter"/>
</dbReference>
<dbReference type="SMART" id="SM00382">
    <property type="entry name" value="AAA"/>
    <property type="match status" value="1"/>
</dbReference>
<dbReference type="Pfam" id="PF00005">
    <property type="entry name" value="ABC_tran"/>
    <property type="match status" value="1"/>
</dbReference>
<dbReference type="SUPFAM" id="SSF52540">
    <property type="entry name" value="P-loop containing nucleoside triphosphate hydrolases"/>
    <property type="match status" value="1"/>
</dbReference>
<sequence>MLEVNGLHVSYGQSEVIHGVSFDMNQDETLAIMGRNGMGKTTLFKALIGVLPSGAGSIRLDGKELSGLPAHKRVAAGLAYVPQGRMIFPNLTVMENIESGLETARTRKVPREIFDLFPVLLDMRNRKGGNLSGGQQQQLAIARALVTEPKVLLLDEPTEGIQPSIIKEIARTLNDIREMKKIAILVSEQVLSFTMEIADRLTVIERGEFIHEESRATADQAKIASYLAV</sequence>
<dbReference type="InterPro" id="IPR003439">
    <property type="entry name" value="ABC_transporter-like_ATP-bd"/>
</dbReference>
<dbReference type="NCBIfam" id="TIGR03410">
    <property type="entry name" value="urea_trans_UrtE"/>
    <property type="match status" value="1"/>
</dbReference>
<organism evidence="7 8">
    <name type="scientific">Vreelandella maris</name>
    <dbReference type="NCBI Taxonomy" id="2729617"/>
    <lineage>
        <taxon>Bacteria</taxon>
        <taxon>Pseudomonadati</taxon>
        <taxon>Pseudomonadota</taxon>
        <taxon>Gammaproteobacteria</taxon>
        <taxon>Oceanospirillales</taxon>
        <taxon>Halomonadaceae</taxon>
        <taxon>Vreelandella</taxon>
    </lineage>
</organism>
<evidence type="ECO:0000256" key="5">
    <source>
        <dbReference type="ARBA" id="ARBA00022970"/>
    </source>
</evidence>
<evidence type="ECO:0000313" key="7">
    <source>
        <dbReference type="EMBL" id="NVF15082.1"/>
    </source>
</evidence>
<dbReference type="RefSeq" id="WP_176303926.1">
    <property type="nucleotide sequence ID" value="NZ_JABWCV010000013.1"/>
</dbReference>
<evidence type="ECO:0000256" key="4">
    <source>
        <dbReference type="ARBA" id="ARBA00022840"/>
    </source>
</evidence>
<dbReference type="GO" id="GO:0015658">
    <property type="term" value="F:branched-chain amino acid transmembrane transporter activity"/>
    <property type="evidence" value="ECO:0007669"/>
    <property type="project" value="TreeGrafter"/>
</dbReference>
<dbReference type="PANTHER" id="PTHR43820:SF5">
    <property type="entry name" value="HIGH-AFFINITY BRANCHED-CHAIN AMINO ACID TRANSPORT ATP-BINDING PROTEIN"/>
    <property type="match status" value="1"/>
</dbReference>
<keyword evidence="2" id="KW-0813">Transport</keyword>
<gene>
    <name evidence="7" type="primary">urtE</name>
    <name evidence="7" type="ORF">HUO07_13000</name>
</gene>
<keyword evidence="5" id="KW-0029">Amino-acid transport</keyword>
<evidence type="ECO:0000313" key="8">
    <source>
        <dbReference type="Proteomes" id="UP000589984"/>
    </source>
</evidence>
<dbReference type="GO" id="GO:0016887">
    <property type="term" value="F:ATP hydrolysis activity"/>
    <property type="evidence" value="ECO:0007669"/>
    <property type="project" value="InterPro"/>
</dbReference>
<keyword evidence="8" id="KW-1185">Reference proteome</keyword>
<dbReference type="GO" id="GO:0005524">
    <property type="term" value="F:ATP binding"/>
    <property type="evidence" value="ECO:0007669"/>
    <property type="project" value="UniProtKB-KW"/>
</dbReference>
<dbReference type="PANTHER" id="PTHR43820">
    <property type="entry name" value="HIGH-AFFINITY BRANCHED-CHAIN AMINO ACID TRANSPORT ATP-BINDING PROTEIN LIVF"/>
    <property type="match status" value="1"/>
</dbReference>
<evidence type="ECO:0000259" key="6">
    <source>
        <dbReference type="PROSITE" id="PS50893"/>
    </source>
</evidence>
<keyword evidence="4 7" id="KW-0067">ATP-binding</keyword>
<evidence type="ECO:0000256" key="2">
    <source>
        <dbReference type="ARBA" id="ARBA00022448"/>
    </source>
</evidence>
<dbReference type="AlphaFoldDB" id="A0A7Y6RDV4"/>
<dbReference type="InterPro" id="IPR003593">
    <property type="entry name" value="AAA+_ATPase"/>
</dbReference>
<reference evidence="7 8" key="1">
    <citation type="submission" date="2020-06" db="EMBL/GenBank/DDBJ databases">
        <title>Halomonas sp. QX-1 draft genome sequence.</title>
        <authorList>
            <person name="Qiu X."/>
        </authorList>
    </citation>
    <scope>NUCLEOTIDE SEQUENCE [LARGE SCALE GENOMIC DNA]</scope>
    <source>
        <strain evidence="7 8">QX-1</strain>
    </source>
</reference>
<dbReference type="Gene3D" id="3.40.50.300">
    <property type="entry name" value="P-loop containing nucleotide triphosphate hydrolases"/>
    <property type="match status" value="1"/>
</dbReference>
<name>A0A7Y6RDV4_9GAMM</name>
<dbReference type="InterPro" id="IPR017780">
    <property type="entry name" value="ABC_transptr_urea_ATP-bd_UrtE"/>
</dbReference>
<comment type="caution">
    <text evidence="7">The sequence shown here is derived from an EMBL/GenBank/DDBJ whole genome shotgun (WGS) entry which is preliminary data.</text>
</comment>